<evidence type="ECO:0000313" key="2">
    <source>
        <dbReference type="Proteomes" id="UP000652761"/>
    </source>
</evidence>
<proteinExistence type="predicted"/>
<sequence>MIEPLYEVLRLVDGDRTPTMGLVYAKLEVAKKRIIVARGVHAYYLHPTFQHEDELAYRDDLLGAVTSVVDRMSRNHEKAATALNEESGGLVMEEVHQHLEKLQLEFYHKLHLLVVVREIIRARLL</sequence>
<keyword evidence="2" id="KW-1185">Reference proteome</keyword>
<organism evidence="1 2">
    <name type="scientific">Colocasia esculenta</name>
    <name type="common">Wild taro</name>
    <name type="synonym">Arum esculentum</name>
    <dbReference type="NCBI Taxonomy" id="4460"/>
    <lineage>
        <taxon>Eukaryota</taxon>
        <taxon>Viridiplantae</taxon>
        <taxon>Streptophyta</taxon>
        <taxon>Embryophyta</taxon>
        <taxon>Tracheophyta</taxon>
        <taxon>Spermatophyta</taxon>
        <taxon>Magnoliopsida</taxon>
        <taxon>Liliopsida</taxon>
        <taxon>Araceae</taxon>
        <taxon>Aroideae</taxon>
        <taxon>Colocasieae</taxon>
        <taxon>Colocasia</taxon>
    </lineage>
</organism>
<comment type="caution">
    <text evidence="1">The sequence shown here is derived from an EMBL/GenBank/DDBJ whole genome shotgun (WGS) entry which is preliminary data.</text>
</comment>
<dbReference type="EMBL" id="NMUH01006379">
    <property type="protein sequence ID" value="MQM15139.1"/>
    <property type="molecule type" value="Genomic_DNA"/>
</dbReference>
<name>A0A843WXJ2_COLES</name>
<evidence type="ECO:0000313" key="1">
    <source>
        <dbReference type="EMBL" id="MQM15139.1"/>
    </source>
</evidence>
<dbReference type="AlphaFoldDB" id="A0A843WXJ2"/>
<protein>
    <submittedName>
        <fullName evidence="1">Uncharacterized protein</fullName>
    </submittedName>
</protein>
<reference evidence="1" key="1">
    <citation type="submission" date="2017-07" db="EMBL/GenBank/DDBJ databases">
        <title>Taro Niue Genome Assembly and Annotation.</title>
        <authorList>
            <person name="Atibalentja N."/>
            <person name="Keating K."/>
            <person name="Fields C.J."/>
        </authorList>
    </citation>
    <scope>NUCLEOTIDE SEQUENCE</scope>
    <source>
        <strain evidence="1">Niue_2</strain>
        <tissue evidence="1">Leaf</tissue>
    </source>
</reference>
<dbReference type="Proteomes" id="UP000652761">
    <property type="component" value="Unassembled WGS sequence"/>
</dbReference>
<gene>
    <name evidence="1" type="ORF">Taro_048076</name>
</gene>
<accession>A0A843WXJ2</accession>